<evidence type="ECO:0000256" key="2">
    <source>
        <dbReference type="ARBA" id="ARBA00022737"/>
    </source>
</evidence>
<feature type="domain" description="EF-hand" evidence="5">
    <location>
        <begin position="705"/>
        <end position="740"/>
    </location>
</feature>
<keyword evidence="3" id="KW-0106">Calcium</keyword>
<feature type="compositionally biased region" description="Polar residues" evidence="4">
    <location>
        <begin position="518"/>
        <end position="531"/>
    </location>
</feature>
<feature type="domain" description="EF-hand" evidence="5">
    <location>
        <begin position="1105"/>
        <end position="1140"/>
    </location>
</feature>
<organism evidence="6 7">
    <name type="scientific">Hondaea fermentalgiana</name>
    <dbReference type="NCBI Taxonomy" id="2315210"/>
    <lineage>
        <taxon>Eukaryota</taxon>
        <taxon>Sar</taxon>
        <taxon>Stramenopiles</taxon>
        <taxon>Bigyra</taxon>
        <taxon>Labyrinthulomycetes</taxon>
        <taxon>Thraustochytrida</taxon>
        <taxon>Thraustochytriidae</taxon>
        <taxon>Hondaea</taxon>
    </lineage>
</organism>
<dbReference type="Pfam" id="PF13499">
    <property type="entry name" value="EF-hand_7"/>
    <property type="match status" value="2"/>
</dbReference>
<evidence type="ECO:0000313" key="6">
    <source>
        <dbReference type="EMBL" id="GBG31649.1"/>
    </source>
</evidence>
<comment type="caution">
    <text evidence="6">The sequence shown here is derived from an EMBL/GenBank/DDBJ whole genome shotgun (WGS) entry which is preliminary data.</text>
</comment>
<feature type="domain" description="EF-hand" evidence="5">
    <location>
        <begin position="308"/>
        <end position="343"/>
    </location>
</feature>
<feature type="domain" description="EF-hand" evidence="5">
    <location>
        <begin position="1069"/>
        <end position="1104"/>
    </location>
</feature>
<dbReference type="OrthoDB" id="444540at2759"/>
<feature type="compositionally biased region" description="Basic and acidic residues" evidence="4">
    <location>
        <begin position="221"/>
        <end position="234"/>
    </location>
</feature>
<dbReference type="InterPro" id="IPR018247">
    <property type="entry name" value="EF_Hand_1_Ca_BS"/>
</dbReference>
<dbReference type="PROSITE" id="PS50096">
    <property type="entry name" value="IQ"/>
    <property type="match status" value="1"/>
</dbReference>
<dbReference type="PROSITE" id="PS50222">
    <property type="entry name" value="EF_HAND_2"/>
    <property type="match status" value="7"/>
</dbReference>
<dbReference type="InterPro" id="IPR002048">
    <property type="entry name" value="EF_hand_dom"/>
</dbReference>
<protein>
    <submittedName>
        <fullName evidence="6">Calcium-dependent protein kinase</fullName>
    </submittedName>
</protein>
<keyword evidence="7" id="KW-1185">Reference proteome</keyword>
<dbReference type="GO" id="GO:0016301">
    <property type="term" value="F:kinase activity"/>
    <property type="evidence" value="ECO:0007669"/>
    <property type="project" value="UniProtKB-KW"/>
</dbReference>
<dbReference type="SUPFAM" id="SSF47473">
    <property type="entry name" value="EF-hand"/>
    <property type="match status" value="4"/>
</dbReference>
<keyword evidence="6" id="KW-0418">Kinase</keyword>
<feature type="region of interest" description="Disordered" evidence="4">
    <location>
        <begin position="221"/>
        <end position="247"/>
    </location>
</feature>
<dbReference type="InterPro" id="IPR011992">
    <property type="entry name" value="EF-hand-dom_pair"/>
</dbReference>
<keyword evidence="6" id="KW-0808">Transferase</keyword>
<dbReference type="EMBL" id="BEYU01000102">
    <property type="protein sequence ID" value="GBG31649.1"/>
    <property type="molecule type" value="Genomic_DNA"/>
</dbReference>
<feature type="region of interest" description="Disordered" evidence="4">
    <location>
        <begin position="177"/>
        <end position="201"/>
    </location>
</feature>
<feature type="region of interest" description="Disordered" evidence="4">
    <location>
        <begin position="1318"/>
        <end position="1364"/>
    </location>
</feature>
<dbReference type="PROSITE" id="PS00018">
    <property type="entry name" value="EF_HAND_1"/>
    <property type="match status" value="6"/>
</dbReference>
<dbReference type="InterPro" id="IPR040673">
    <property type="entry name" value="CCDC81_HU_dom_2"/>
</dbReference>
<evidence type="ECO:0000256" key="1">
    <source>
        <dbReference type="ARBA" id="ARBA00022723"/>
    </source>
</evidence>
<dbReference type="Gene3D" id="1.10.238.10">
    <property type="entry name" value="EF-hand"/>
    <property type="match status" value="7"/>
</dbReference>
<name>A0A2R5GMX4_9STRA</name>
<dbReference type="Pfam" id="PF13202">
    <property type="entry name" value="EF-hand_5"/>
    <property type="match status" value="1"/>
</dbReference>
<feature type="compositionally biased region" description="Polar residues" evidence="4">
    <location>
        <begin position="191"/>
        <end position="201"/>
    </location>
</feature>
<feature type="domain" description="EF-hand" evidence="5">
    <location>
        <begin position="1033"/>
        <end position="1068"/>
    </location>
</feature>
<feature type="region of interest" description="Disordered" evidence="4">
    <location>
        <begin position="896"/>
        <end position="1010"/>
    </location>
</feature>
<dbReference type="SMART" id="SM00054">
    <property type="entry name" value="EFh"/>
    <property type="match status" value="10"/>
</dbReference>
<proteinExistence type="predicted"/>
<feature type="region of interest" description="Disordered" evidence="4">
    <location>
        <begin position="505"/>
        <end position="571"/>
    </location>
</feature>
<evidence type="ECO:0000313" key="7">
    <source>
        <dbReference type="Proteomes" id="UP000241890"/>
    </source>
</evidence>
<evidence type="ECO:0000259" key="5">
    <source>
        <dbReference type="PROSITE" id="PS50222"/>
    </source>
</evidence>
<dbReference type="Pfam" id="PF18289">
    <property type="entry name" value="HU-CCDC81_euk_2"/>
    <property type="match status" value="1"/>
</dbReference>
<dbReference type="PANTHER" id="PTHR34524">
    <property type="entry name" value="CALCYPHOSIN"/>
    <property type="match status" value="1"/>
</dbReference>
<evidence type="ECO:0000256" key="4">
    <source>
        <dbReference type="SAM" id="MobiDB-lite"/>
    </source>
</evidence>
<evidence type="ECO:0000256" key="3">
    <source>
        <dbReference type="ARBA" id="ARBA00022837"/>
    </source>
</evidence>
<gene>
    <name evidence="6" type="ORF">FCC1311_078742</name>
</gene>
<sequence length="1364" mass="150906">MADACGWTTDELVQAAHGSLRKTRVEGRVVTRADVENVLENLGPFVRKTLDQGRAVQIAKLGTFVPAARDPIDARGATLCLASDFLAGCGVRQRKAAKGRVQGATRLNFLALAQFAHLPKDLCRKVVDTLVWSISFALTKDKAYMRLELPGLGLFSCSRGVCDFTFGDSHELRGDVEDSSSSLFDDVGPASHSQNQSYAHSNNNHFEEDYEADHVSAADHDHDYDYDDRAERPLADGGPAHSSRAAAPVRRVVIPPSMDRLREKVKERGGANGINSLSRLLRIMDDSGDGCLSRTELKYGLQDYGIRINNAELDELFTFLDRDRSGKISFDEFLAGMRGPLSKRRLDLIHTAFGRLDRTGDGVVTLEDLEMTYDPSHDPDVQAGRTEPADALRVFLAQFDTIDQDGIVTELEFQEYYKNVSASIDDDDYFELMMRNAWHISGGKGQTANTTNRRVLVTHADGSQTIEEIKDDLWVDKNDHVEMKRRLAQANVHAQGDLGMYHASETTSAPARRAKPASLSQRHAASKPLSSTRRHEPTLAFAHGNESIPGDQALPGETARPVDESASAEDPMKKLGKLLQARRMGIDDFLLRIGANRVMGSASIDVAAFIRGLSRFDPTMSEQDAEAIARAADSDKSGSIDVAELCAYLQGASALERVKQVVTQRGGMNGIVGLTRILRNMDVSGDLALDRRELADGFAALNVKLSSKDVQDLFAYFDKDRNGKISVDEFLIGLRGDLNSRRKDLVALAFARVDRTGDGILTVQDLELSYDPSQHPDFKAGTKTKTQVLREFLDSFDGLEKDGVVTQDEFFDYYKGLSASIDDDNYFELMMRNAWHISGGTGQCANTANRRVLVTQKDGRQTVEEVHDDLYMDKHQAHAQVRARMGKEKVAEVSSYFASDATEKPRRAGPPPTASVRGAQKVAAARAQPRGGSRQGQHQKQQPKLAHRLGPSQSQSQLAWGRKPSHAREKASTPDFSQTFVGDEAMPGVAPPRSVQSRVSQSLATSTFSATSRKEPRALIDLRERVIARGGSNGIHTLGRVLRIMDDSGDKSLDRDELKYGLEDYGVKCSAAECEDLFAFLDKDKSGKISFDEFLVGLRGPLPARRRDLIGQAFAKLDRTGDGTVTVEDLEMTYDPSFHPDVRSGKLSKAQALREFLTQFDTIDQDQIVTQQEFEEYYKNVSASIDDDDYFELMMRNAWHISGGKGQTANTSNRRVLVTHEDGRQTVEEVPDDLWVDKNDHAEMKRRLAKANVRAKGALGMHYASEDTAPRSRSNQGTLSLAWDEPDDARASLAQLHARRARERKIRAGAAARVQAAARAHRAKRQVDLAKRAARSRDARARDAQAERDAQARRILRPAGPNWY</sequence>
<reference evidence="6 7" key="1">
    <citation type="submission" date="2017-12" db="EMBL/GenBank/DDBJ databases">
        <title>Sequencing, de novo assembly and annotation of complete genome of a new Thraustochytrid species, strain FCC1311.</title>
        <authorList>
            <person name="Sedici K."/>
            <person name="Godart F."/>
            <person name="Aiese Cigliano R."/>
            <person name="Sanseverino W."/>
            <person name="Barakat M."/>
            <person name="Ortet P."/>
            <person name="Marechal E."/>
            <person name="Cagnac O."/>
            <person name="Amato A."/>
        </authorList>
    </citation>
    <scope>NUCLEOTIDE SEQUENCE [LARGE SCALE GENOMIC DNA]</scope>
</reference>
<feature type="compositionally biased region" description="Basic and acidic residues" evidence="4">
    <location>
        <begin position="1325"/>
        <end position="1352"/>
    </location>
</feature>
<dbReference type="InParanoid" id="A0A2R5GMX4"/>
<dbReference type="Proteomes" id="UP000241890">
    <property type="component" value="Unassembled WGS sequence"/>
</dbReference>
<dbReference type="GO" id="GO:0005509">
    <property type="term" value="F:calcium ion binding"/>
    <property type="evidence" value="ECO:0007669"/>
    <property type="project" value="InterPro"/>
</dbReference>
<dbReference type="PANTHER" id="PTHR34524:SF6">
    <property type="entry name" value="CALCYPHOSINE LIKE"/>
    <property type="match status" value="1"/>
</dbReference>
<accession>A0A2R5GMX4</accession>
<feature type="domain" description="EF-hand" evidence="5">
    <location>
        <begin position="272"/>
        <end position="307"/>
    </location>
</feature>
<keyword evidence="2" id="KW-0677">Repeat</keyword>
<dbReference type="InterPro" id="IPR051581">
    <property type="entry name" value="Ca-bind"/>
</dbReference>
<dbReference type="CDD" id="cd00051">
    <property type="entry name" value="EFh"/>
    <property type="match status" value="4"/>
</dbReference>
<feature type="domain" description="EF-hand" evidence="5">
    <location>
        <begin position="620"/>
        <end position="655"/>
    </location>
</feature>
<keyword evidence="1" id="KW-0479">Metal-binding</keyword>
<dbReference type="Pfam" id="PF13833">
    <property type="entry name" value="EF-hand_8"/>
    <property type="match status" value="2"/>
</dbReference>
<feature type="compositionally biased region" description="Polar residues" evidence="4">
    <location>
        <begin position="994"/>
        <end position="1010"/>
    </location>
</feature>